<keyword evidence="1" id="KW-1133">Transmembrane helix</keyword>
<accession>A0ABY0I630</accession>
<sequence length="139" mass="15953">MPEKIEITLEQRLFFTAILLAVGVMVLGTLLVPVFDIKLAININHTFINILPDSFSPMKFMSEEPINFQRGQLIIDNLLLLSLVVCYSFSFIYAIVTYKIRTPVKTVLFILAIYCAFYLAGFYLTTIDSYFMDWGNETN</sequence>
<keyword evidence="1" id="KW-0812">Transmembrane</keyword>
<gene>
    <name evidence="2" type="ORF">ERW53_10355</name>
</gene>
<comment type="caution">
    <text evidence="2">The sequence shown here is derived from an EMBL/GenBank/DDBJ whole genome shotgun (WGS) entry which is preliminary data.</text>
</comment>
<dbReference type="RefSeq" id="WP_130066493.1">
    <property type="nucleotide sequence ID" value="NZ_SEZN01000016.1"/>
</dbReference>
<keyword evidence="1" id="KW-0472">Membrane</keyword>
<evidence type="ECO:0000256" key="1">
    <source>
        <dbReference type="SAM" id="Phobius"/>
    </source>
</evidence>
<dbReference type="EMBL" id="SEZN01000016">
    <property type="protein sequence ID" value="RYU64330.1"/>
    <property type="molecule type" value="Genomic_DNA"/>
</dbReference>
<dbReference type="Proteomes" id="UP000294166">
    <property type="component" value="Unassembled WGS sequence"/>
</dbReference>
<proteinExistence type="predicted"/>
<name>A0ABY0I630_9GAMM</name>
<feature type="transmembrane region" description="Helical" evidence="1">
    <location>
        <begin position="12"/>
        <end position="35"/>
    </location>
</feature>
<protein>
    <submittedName>
        <fullName evidence="2">Uncharacterized protein</fullName>
    </submittedName>
</protein>
<organism evidence="2 3">
    <name type="scientific">Aliivibrio finisterrensis</name>
    <dbReference type="NCBI Taxonomy" id="511998"/>
    <lineage>
        <taxon>Bacteria</taxon>
        <taxon>Pseudomonadati</taxon>
        <taxon>Pseudomonadota</taxon>
        <taxon>Gammaproteobacteria</taxon>
        <taxon>Vibrionales</taxon>
        <taxon>Vibrionaceae</taxon>
        <taxon>Aliivibrio</taxon>
    </lineage>
</organism>
<feature type="transmembrane region" description="Helical" evidence="1">
    <location>
        <begin position="78"/>
        <end position="96"/>
    </location>
</feature>
<keyword evidence="3" id="KW-1185">Reference proteome</keyword>
<evidence type="ECO:0000313" key="3">
    <source>
        <dbReference type="Proteomes" id="UP000294166"/>
    </source>
</evidence>
<reference evidence="2 3" key="1">
    <citation type="submission" date="2019-02" db="EMBL/GenBank/DDBJ databases">
        <title>Genome sequences of Aliivibrio finisterrensis strains from farmed Atlantic salmon.</title>
        <authorList>
            <person name="Bowman J.P."/>
        </authorList>
    </citation>
    <scope>NUCLEOTIDE SEQUENCE [LARGE SCALE GENOMIC DNA]</scope>
    <source>
        <strain evidence="2 3">A21</strain>
    </source>
</reference>
<feature type="transmembrane region" description="Helical" evidence="1">
    <location>
        <begin position="108"/>
        <end position="127"/>
    </location>
</feature>
<evidence type="ECO:0000313" key="2">
    <source>
        <dbReference type="EMBL" id="RYU64330.1"/>
    </source>
</evidence>